<dbReference type="GO" id="GO:0055085">
    <property type="term" value="P:transmembrane transport"/>
    <property type="evidence" value="ECO:0007669"/>
    <property type="project" value="InterPro"/>
</dbReference>
<keyword evidence="2" id="KW-0813">Transport</keyword>
<dbReference type="PROSITE" id="PS51257">
    <property type="entry name" value="PROKAR_LIPOPROTEIN"/>
    <property type="match status" value="1"/>
</dbReference>
<evidence type="ECO:0000256" key="4">
    <source>
        <dbReference type="SAM" id="SignalP"/>
    </source>
</evidence>
<keyword evidence="3 4" id="KW-0732">Signal</keyword>
<dbReference type="InterPro" id="IPR006059">
    <property type="entry name" value="SBP"/>
</dbReference>
<dbReference type="Gene3D" id="3.40.190.10">
    <property type="entry name" value="Periplasmic binding protein-like II"/>
    <property type="match status" value="1"/>
</dbReference>
<dbReference type="Proteomes" id="UP000217209">
    <property type="component" value="Chromosome"/>
</dbReference>
<keyword evidence="6" id="KW-1185">Reference proteome</keyword>
<dbReference type="Pfam" id="PF01547">
    <property type="entry name" value="SBP_bac_1"/>
    <property type="match status" value="1"/>
</dbReference>
<dbReference type="PANTHER" id="PTHR30061:SF50">
    <property type="entry name" value="MALTOSE_MALTODEXTRIN-BINDING PERIPLASMIC PROTEIN"/>
    <property type="match status" value="1"/>
</dbReference>
<evidence type="ECO:0000313" key="6">
    <source>
        <dbReference type="Proteomes" id="UP000217209"/>
    </source>
</evidence>
<comment type="similarity">
    <text evidence="1">Belongs to the bacterial solute-binding protein 1 family.</text>
</comment>
<dbReference type="GO" id="GO:0055052">
    <property type="term" value="C:ATP-binding cassette (ABC) transporter complex, substrate-binding subunit-containing"/>
    <property type="evidence" value="ECO:0007669"/>
    <property type="project" value="TreeGrafter"/>
</dbReference>
<dbReference type="GO" id="GO:0015768">
    <property type="term" value="P:maltose transport"/>
    <property type="evidence" value="ECO:0007669"/>
    <property type="project" value="TreeGrafter"/>
</dbReference>
<evidence type="ECO:0000256" key="2">
    <source>
        <dbReference type="ARBA" id="ARBA00022448"/>
    </source>
</evidence>
<dbReference type="SUPFAM" id="SSF53850">
    <property type="entry name" value="Periplasmic binding protein-like II"/>
    <property type="match status" value="1"/>
</dbReference>
<dbReference type="AlphaFoldDB" id="A0A1Q2HU98"/>
<proteinExistence type="inferred from homology"/>
<gene>
    <name evidence="5" type="primary">cycB</name>
    <name evidence="5" type="ORF">CGLAU_02205</name>
</gene>
<sequence length="438" mass="47533" precursor="true">MINFRRSVKSILTTIASVSVLALAACSPTGGEDAGSPGETGDGLSGSITFTATFPEEAVQPAIDAFNKEYPDAEVRYEALPFKDLNDVIQTRIGSGDSTPDVYGADQPRIANLVNSGLLTDISEEFPDADEIFDPVTVEVSTVDGKLYAAPVNTSSIVLYYNKELLDNAGIEHPGKSHEDRMTWEELRDSAEAVQKAGAKWGFQFFRISQIFQMQALPESLGGGNGMNTEVEPHKPEVTNDAWVESMQFMQDLHEDGISPRGVTPEQTPEMFAAGEIAYFLATTAHHDTWANDLDFEYGIAPHPYFEGGEVMTPTGAWSLGLNPNSENAELAKAFIRFVTATPEGSGAWAEGVGNIPANLATRADYFEDPLYADDPSYSIADLLNYELHNTAKNRARTPSFIEFETVMGTTFEDIRNGAPVKEALENAESSMGGARGR</sequence>
<evidence type="ECO:0000256" key="3">
    <source>
        <dbReference type="ARBA" id="ARBA00022729"/>
    </source>
</evidence>
<dbReference type="KEGG" id="cgv:CGLAU_02205"/>
<feature type="signal peptide" evidence="4">
    <location>
        <begin position="1"/>
        <end position="24"/>
    </location>
</feature>
<dbReference type="EMBL" id="CP019688">
    <property type="protein sequence ID" value="AQQ14426.1"/>
    <property type="molecule type" value="Genomic_DNA"/>
</dbReference>
<dbReference type="GO" id="GO:0042956">
    <property type="term" value="P:maltodextrin transmembrane transport"/>
    <property type="evidence" value="ECO:0007669"/>
    <property type="project" value="TreeGrafter"/>
</dbReference>
<dbReference type="PANTHER" id="PTHR30061">
    <property type="entry name" value="MALTOSE-BINDING PERIPLASMIC PROTEIN"/>
    <property type="match status" value="1"/>
</dbReference>
<reference evidence="5 6" key="1">
    <citation type="submission" date="2016-12" db="EMBL/GenBank/DDBJ databases">
        <authorList>
            <person name="Song W.-J."/>
            <person name="Kurnit D.M."/>
        </authorList>
    </citation>
    <scope>NUCLEOTIDE SEQUENCE [LARGE SCALE GENOMIC DNA]</scope>
    <source>
        <strain evidence="5 6">DSM 30827</strain>
    </source>
</reference>
<protein>
    <submittedName>
        <fullName evidence="5">Cyclodextrin-binding protein</fullName>
    </submittedName>
</protein>
<evidence type="ECO:0000313" key="5">
    <source>
        <dbReference type="EMBL" id="AQQ14426.1"/>
    </source>
</evidence>
<dbReference type="GO" id="GO:1901982">
    <property type="term" value="F:maltose binding"/>
    <property type="evidence" value="ECO:0007669"/>
    <property type="project" value="TreeGrafter"/>
</dbReference>
<dbReference type="PROSITE" id="PS01037">
    <property type="entry name" value="SBP_BACTERIAL_1"/>
    <property type="match status" value="1"/>
</dbReference>
<dbReference type="OrthoDB" id="2510110at2"/>
<name>A0A1Q2HU98_9CORY</name>
<dbReference type="RefSeq" id="WP_095659273.1">
    <property type="nucleotide sequence ID" value="NZ_CP019688.1"/>
</dbReference>
<feature type="chain" id="PRO_5012727088" evidence="4">
    <location>
        <begin position="25"/>
        <end position="438"/>
    </location>
</feature>
<accession>A0A1Q2HU98</accession>
<evidence type="ECO:0000256" key="1">
    <source>
        <dbReference type="ARBA" id="ARBA00008520"/>
    </source>
</evidence>
<organism evidence="5 6">
    <name type="scientific">Corynebacterium glaucum</name>
    <dbReference type="NCBI Taxonomy" id="187491"/>
    <lineage>
        <taxon>Bacteria</taxon>
        <taxon>Bacillati</taxon>
        <taxon>Actinomycetota</taxon>
        <taxon>Actinomycetes</taxon>
        <taxon>Mycobacteriales</taxon>
        <taxon>Corynebacteriaceae</taxon>
        <taxon>Corynebacterium</taxon>
    </lineage>
</organism>
<dbReference type="InterPro" id="IPR006061">
    <property type="entry name" value="SBP_1_CS"/>
</dbReference>